<protein>
    <submittedName>
        <fullName evidence="2">Unnamed protein product</fullName>
    </submittedName>
</protein>
<evidence type="ECO:0000256" key="1">
    <source>
        <dbReference type="SAM" id="MobiDB-lite"/>
    </source>
</evidence>
<feature type="region of interest" description="Disordered" evidence="1">
    <location>
        <begin position="60"/>
        <end position="142"/>
    </location>
</feature>
<accession>A0A9W6XDV0</accession>
<dbReference type="Proteomes" id="UP001165121">
    <property type="component" value="Unassembled WGS sequence"/>
</dbReference>
<dbReference type="EMBL" id="BSXT01000955">
    <property type="protein sequence ID" value="GMF36671.1"/>
    <property type="molecule type" value="Genomic_DNA"/>
</dbReference>
<feature type="compositionally biased region" description="Basic and acidic residues" evidence="1">
    <location>
        <begin position="63"/>
        <end position="84"/>
    </location>
</feature>
<feature type="compositionally biased region" description="Basic and acidic residues" evidence="1">
    <location>
        <begin position="104"/>
        <end position="116"/>
    </location>
</feature>
<keyword evidence="3" id="KW-1185">Reference proteome</keyword>
<gene>
    <name evidence="2" type="ORF">Pfra01_001005700</name>
</gene>
<proteinExistence type="predicted"/>
<evidence type="ECO:0000313" key="2">
    <source>
        <dbReference type="EMBL" id="GMF36671.1"/>
    </source>
</evidence>
<name>A0A9W6XDV0_9STRA</name>
<organism evidence="2 3">
    <name type="scientific">Phytophthora fragariaefolia</name>
    <dbReference type="NCBI Taxonomy" id="1490495"/>
    <lineage>
        <taxon>Eukaryota</taxon>
        <taxon>Sar</taxon>
        <taxon>Stramenopiles</taxon>
        <taxon>Oomycota</taxon>
        <taxon>Peronosporomycetes</taxon>
        <taxon>Peronosporales</taxon>
        <taxon>Peronosporaceae</taxon>
        <taxon>Phytophthora</taxon>
    </lineage>
</organism>
<dbReference type="AlphaFoldDB" id="A0A9W6XDV0"/>
<sequence>MFSIRTELKNLKYTIEDLGMVEVMLESLPYQSEFESLIMEQIQVCTHQVVTTEKLVCRASQKASHEGGSEDHLKGNCLDNDTRLSGDISAERKRKPSSNVKIRHSGDEPSHVRSEEDSGAVAEVVTGQPSHDAAGDGHELPMDDIVVDEQQVASGLA</sequence>
<comment type="caution">
    <text evidence="2">The sequence shown here is derived from an EMBL/GenBank/DDBJ whole genome shotgun (WGS) entry which is preliminary data.</text>
</comment>
<evidence type="ECO:0000313" key="3">
    <source>
        <dbReference type="Proteomes" id="UP001165121"/>
    </source>
</evidence>
<reference evidence="2" key="1">
    <citation type="submission" date="2023-04" db="EMBL/GenBank/DDBJ databases">
        <title>Phytophthora fragariaefolia NBRC 109709.</title>
        <authorList>
            <person name="Ichikawa N."/>
            <person name="Sato H."/>
            <person name="Tonouchi N."/>
        </authorList>
    </citation>
    <scope>NUCLEOTIDE SEQUENCE</scope>
    <source>
        <strain evidence="2">NBRC 109709</strain>
    </source>
</reference>